<evidence type="ECO:0000313" key="7">
    <source>
        <dbReference type="Proteomes" id="UP000502823"/>
    </source>
</evidence>
<feature type="region of interest" description="Disordered" evidence="3">
    <location>
        <begin position="433"/>
        <end position="464"/>
    </location>
</feature>
<evidence type="ECO:0000259" key="5">
    <source>
        <dbReference type="Pfam" id="PF15927"/>
    </source>
</evidence>
<keyword evidence="2" id="KW-0175">Coiled coil</keyword>
<comment type="caution">
    <text evidence="6">The sequence shown here is derived from an EMBL/GenBank/DDBJ whole genome shotgun (WGS) entry which is preliminary data.</text>
</comment>
<evidence type="ECO:0000256" key="2">
    <source>
        <dbReference type="SAM" id="Coils"/>
    </source>
</evidence>
<name>A0A6L2PU00_COPFO</name>
<evidence type="ECO:0000259" key="4">
    <source>
        <dbReference type="Pfam" id="PF12366"/>
    </source>
</evidence>
<evidence type="ECO:0000313" key="6">
    <source>
        <dbReference type="EMBL" id="GFG34098.1"/>
    </source>
</evidence>
<dbReference type="Pfam" id="PF15927">
    <property type="entry name" value="Casc1_N"/>
    <property type="match status" value="1"/>
</dbReference>
<proteinExistence type="inferred from homology"/>
<feature type="coiled-coil region" evidence="2">
    <location>
        <begin position="108"/>
        <end position="168"/>
    </location>
</feature>
<feature type="domain" description="CASC1 C-terminal" evidence="4">
    <location>
        <begin position="619"/>
        <end position="817"/>
    </location>
</feature>
<comment type="similarity">
    <text evidence="1">Belongs to the DNAI7 family.</text>
</comment>
<dbReference type="InterPro" id="IPR022110">
    <property type="entry name" value="CASC1_C"/>
</dbReference>
<dbReference type="Proteomes" id="UP000502823">
    <property type="component" value="Unassembled WGS sequence"/>
</dbReference>
<accession>A0A6L2PU00</accession>
<dbReference type="GO" id="GO:0008017">
    <property type="term" value="F:microtubule binding"/>
    <property type="evidence" value="ECO:0007669"/>
    <property type="project" value="TreeGrafter"/>
</dbReference>
<dbReference type="GO" id="GO:0048487">
    <property type="term" value="F:beta-tubulin binding"/>
    <property type="evidence" value="ECO:0007669"/>
    <property type="project" value="TreeGrafter"/>
</dbReference>
<evidence type="ECO:0000256" key="3">
    <source>
        <dbReference type="SAM" id="MobiDB-lite"/>
    </source>
</evidence>
<dbReference type="InterPro" id="IPR031826">
    <property type="entry name" value="IC97/Casc1_N"/>
</dbReference>
<keyword evidence="7" id="KW-1185">Reference proteome</keyword>
<dbReference type="PANTHER" id="PTHR20929:SF11">
    <property type="entry name" value="DYNEIN AXONEMAL INTERMEDIATE CHAIN 7"/>
    <property type="match status" value="1"/>
</dbReference>
<organism evidence="6 7">
    <name type="scientific">Coptotermes formosanus</name>
    <name type="common">Formosan subterranean termite</name>
    <dbReference type="NCBI Taxonomy" id="36987"/>
    <lineage>
        <taxon>Eukaryota</taxon>
        <taxon>Metazoa</taxon>
        <taxon>Ecdysozoa</taxon>
        <taxon>Arthropoda</taxon>
        <taxon>Hexapoda</taxon>
        <taxon>Insecta</taxon>
        <taxon>Pterygota</taxon>
        <taxon>Neoptera</taxon>
        <taxon>Polyneoptera</taxon>
        <taxon>Dictyoptera</taxon>
        <taxon>Blattodea</taxon>
        <taxon>Blattoidea</taxon>
        <taxon>Termitoidae</taxon>
        <taxon>Rhinotermitidae</taxon>
        <taxon>Coptotermes</taxon>
    </lineage>
</organism>
<dbReference type="FunCoup" id="A0A6L2PU00">
    <property type="interactions" value="5"/>
</dbReference>
<dbReference type="EMBL" id="BLKM01000468">
    <property type="protein sequence ID" value="GFG34098.1"/>
    <property type="molecule type" value="Genomic_DNA"/>
</dbReference>
<reference evidence="7" key="1">
    <citation type="submission" date="2020-01" db="EMBL/GenBank/DDBJ databases">
        <title>Draft genome sequence of the Termite Coptotermes fromosanus.</title>
        <authorList>
            <person name="Itakura S."/>
            <person name="Yosikawa Y."/>
            <person name="Umezawa K."/>
        </authorList>
    </citation>
    <scope>NUCLEOTIDE SEQUENCE [LARGE SCALE GENOMIC DNA]</scope>
</reference>
<gene>
    <name evidence="6" type="ORF">Cfor_05555</name>
</gene>
<evidence type="ECO:0000256" key="1">
    <source>
        <dbReference type="ARBA" id="ARBA00024332"/>
    </source>
</evidence>
<protein>
    <recommendedName>
        <fullName evidence="8">CASC1 C-terminal domain-containing protein</fullName>
    </recommendedName>
</protein>
<dbReference type="InterPro" id="IPR023247">
    <property type="entry name" value="IC97/Dnai7-like"/>
</dbReference>
<dbReference type="AlphaFoldDB" id="A0A6L2PU00"/>
<feature type="domain" description="IC97/Casc1 N-terminal" evidence="5">
    <location>
        <begin position="122"/>
        <end position="328"/>
    </location>
</feature>
<dbReference type="GO" id="GO:0005930">
    <property type="term" value="C:axoneme"/>
    <property type="evidence" value="ECO:0007669"/>
    <property type="project" value="TreeGrafter"/>
</dbReference>
<dbReference type="OrthoDB" id="297923at2759"/>
<dbReference type="InParanoid" id="A0A6L2PU00"/>
<dbReference type="Pfam" id="PF12366">
    <property type="entry name" value="Casc1_C"/>
    <property type="match status" value="1"/>
</dbReference>
<evidence type="ECO:0008006" key="8">
    <source>
        <dbReference type="Google" id="ProtNLM"/>
    </source>
</evidence>
<dbReference type="PANTHER" id="PTHR20929">
    <property type="entry name" value="LUNG ADENOMA SUSCEPTIBILITY 1-RELATED"/>
    <property type="match status" value="1"/>
</dbReference>
<sequence length="897" mass="102941">MLRLCWIRTASTVRGLNNKHRMLMGESPEKHPLRGSRKWKNNIVMEMGCENQKWNKGRRNFGFIDTLMKDVGNYGMTPCCLHWTELPEPQKQLENLQAEVPKKKLSKKEKLRLAAEQAEQEQIELDRERQQLIQEEKSRVERKKIAAKEKAKQDVAEQAVRVVQLQETIALFKNFSEQMYKMKLEKHANKEWEQYMKCDGLPDPASLSEMNTYIYLWRASEERGLLEDVVKRTAEVLGLLGAMQELIDNALTVSPRHVENWKQVSETQICMLNRKSVQHDIRMEQQSDLDRASYLILRNIEENMQLSGLNEVRYVRKFDNFVLCLWSLLPLPAPSVPLSKTERPPLACEFADVGVAVSLPDSLLDVLLVVRAMLVKYDHFSDLCPSWVPNPIPEEEQKDLHEMCLVEWDAKHELQLLVDKENDRRAQLAAKIAAMKPAPSNSDGSRHSKSAAKNGRPASETSTLESELLELQRIQQTPVKTASEMYAEHEDERQAAVKLQYRVHLKPHELNLRKYMILGGVYHIDLLQQPPQPQKLHDNSTITVLQVPTELKPVEFHEKYVPPPPPEPGQRRLPEEIEAELKKQELELEKLALMSIELPGNVLWFEPPIVAGWDKDADLWSTEDFHDLKFNEEKQVLTFRTGRFGALGLAAYRYANLPYQSWELKPNQKGEGVSFNITAAVMIVEFVIKGDKVCVTQLQNGATEALQEIVGKYYSPYQLRKLMCSGGVDLFPLHDACCYIDGATPKHRAAEDHLYHCMALLSTGHSFAWSRWNLLAGRCNMVLQMKETLEKRRQKDYSLLLVTPQKACIVDCTEMSQSFSDECMQGMKCQFLKELIKSIKGTRYSIVASLLQFYSDLYHLALDRGSSAARGKINDIPFTMAETVFEMLAMTRVLSFS</sequence>